<comment type="caution">
    <text evidence="2">The sequence shown here is derived from an EMBL/GenBank/DDBJ whole genome shotgun (WGS) entry which is preliminary data.</text>
</comment>
<evidence type="ECO:0000313" key="3">
    <source>
        <dbReference type="Proteomes" id="UP000654075"/>
    </source>
</evidence>
<organism evidence="2 3">
    <name type="scientific">Polarella glacialis</name>
    <name type="common">Dinoflagellate</name>
    <dbReference type="NCBI Taxonomy" id="89957"/>
    <lineage>
        <taxon>Eukaryota</taxon>
        <taxon>Sar</taxon>
        <taxon>Alveolata</taxon>
        <taxon>Dinophyceae</taxon>
        <taxon>Suessiales</taxon>
        <taxon>Suessiaceae</taxon>
        <taxon>Polarella</taxon>
    </lineage>
</organism>
<name>A0A813EQP7_POLGL</name>
<feature type="compositionally biased region" description="Low complexity" evidence="1">
    <location>
        <begin position="76"/>
        <end position="118"/>
    </location>
</feature>
<dbReference type="Proteomes" id="UP000654075">
    <property type="component" value="Unassembled WGS sequence"/>
</dbReference>
<dbReference type="EMBL" id="CAJNNV010015432">
    <property type="protein sequence ID" value="CAE8603472.1"/>
    <property type="molecule type" value="Genomic_DNA"/>
</dbReference>
<evidence type="ECO:0000256" key="1">
    <source>
        <dbReference type="SAM" id="MobiDB-lite"/>
    </source>
</evidence>
<keyword evidence="3" id="KW-1185">Reference proteome</keyword>
<dbReference type="AlphaFoldDB" id="A0A813EQP7"/>
<reference evidence="2" key="1">
    <citation type="submission" date="2021-02" db="EMBL/GenBank/DDBJ databases">
        <authorList>
            <person name="Dougan E. K."/>
            <person name="Rhodes N."/>
            <person name="Thang M."/>
            <person name="Chan C."/>
        </authorList>
    </citation>
    <scope>NUCLEOTIDE SEQUENCE</scope>
</reference>
<accession>A0A813EQP7</accession>
<feature type="non-terminal residue" evidence="2">
    <location>
        <position position="1"/>
    </location>
</feature>
<evidence type="ECO:0000313" key="2">
    <source>
        <dbReference type="EMBL" id="CAE8603472.1"/>
    </source>
</evidence>
<sequence length="328" mass="34938">VTACHPILDVASEALAKSLASGSPLTDPALATKLQEALLAENADANKASEARCKALREDFAKKVRRALTRSQGVQTTNNNSNYNNINNSNNNNINSNNNNNNNSNNNTNSSNNINNSNQRAPPVRVEVRGTAGRLVQAASFSVGSAPECDIQACGDPTVLPVQCVVMSLPSCILVADFWSGGGTQMMWRMSANELGSPIFAEARHPTFVVAHGDRVVLRIGDQTTLTLGPSMKKLEKSRRKVSRKNAEVCLLKKKKNNNKSSSRTSLPEPEPSPLKKIRKLRSLLSFASTSCGTPEGSDCSSPCLGPVGSPAWSSQLVGLDLAALTLA</sequence>
<dbReference type="OrthoDB" id="432823at2759"/>
<feature type="region of interest" description="Disordered" evidence="1">
    <location>
        <begin position="67"/>
        <end position="123"/>
    </location>
</feature>
<proteinExistence type="predicted"/>
<dbReference type="PANTHER" id="PTHR36911">
    <property type="entry name" value="LIM ZINC-BINDING DOMAIN-CONTAINING PROTEIN-RELATED"/>
    <property type="match status" value="1"/>
</dbReference>
<gene>
    <name evidence="2" type="ORF">PGLA1383_LOCUS21681</name>
</gene>
<protein>
    <submittedName>
        <fullName evidence="2">Uncharacterized protein</fullName>
    </submittedName>
</protein>